<gene>
    <name evidence="2" type="ORF">SAMN05443144_104220</name>
</gene>
<dbReference type="EMBL" id="FQUS01000004">
    <property type="protein sequence ID" value="SHE97065.1"/>
    <property type="molecule type" value="Genomic_DNA"/>
</dbReference>
<evidence type="ECO:0000313" key="3">
    <source>
        <dbReference type="Proteomes" id="UP000184041"/>
    </source>
</evidence>
<evidence type="ECO:0000256" key="1">
    <source>
        <dbReference type="SAM" id="Phobius"/>
    </source>
</evidence>
<organism evidence="2 3">
    <name type="scientific">Fodinibius roseus</name>
    <dbReference type="NCBI Taxonomy" id="1194090"/>
    <lineage>
        <taxon>Bacteria</taxon>
        <taxon>Pseudomonadati</taxon>
        <taxon>Balneolota</taxon>
        <taxon>Balneolia</taxon>
        <taxon>Balneolales</taxon>
        <taxon>Balneolaceae</taxon>
        <taxon>Fodinibius</taxon>
    </lineage>
</organism>
<evidence type="ECO:0000313" key="2">
    <source>
        <dbReference type="EMBL" id="SHE97065.1"/>
    </source>
</evidence>
<feature type="transmembrane region" description="Helical" evidence="1">
    <location>
        <begin position="6"/>
        <end position="28"/>
    </location>
</feature>
<sequence>MPFSTRWFLVYYIILGLLLTLSGSYLVIKNDTIKYWLNKAADTEKPPVLLIRILKYITLFTLPGLVLAFFPFSWIELVFCFWSLLLLYIAGAELVRWEQSRLLIKRSQQSLSEIIRKSGAIMLSVGFAIFLLAYLVVKRTIE</sequence>
<accession>A0A1M4XUF1</accession>
<proteinExistence type="predicted"/>
<reference evidence="2 3" key="1">
    <citation type="submission" date="2016-11" db="EMBL/GenBank/DDBJ databases">
        <authorList>
            <person name="Jaros S."/>
            <person name="Januszkiewicz K."/>
            <person name="Wedrychowicz H."/>
        </authorList>
    </citation>
    <scope>NUCLEOTIDE SEQUENCE [LARGE SCALE GENOMIC DNA]</scope>
    <source>
        <strain evidence="2 3">DSM 21986</strain>
    </source>
</reference>
<keyword evidence="3" id="KW-1185">Reference proteome</keyword>
<dbReference type="Proteomes" id="UP000184041">
    <property type="component" value="Unassembled WGS sequence"/>
</dbReference>
<evidence type="ECO:0008006" key="4">
    <source>
        <dbReference type="Google" id="ProtNLM"/>
    </source>
</evidence>
<feature type="transmembrane region" description="Helical" evidence="1">
    <location>
        <begin position="76"/>
        <end position="97"/>
    </location>
</feature>
<dbReference type="AlphaFoldDB" id="A0A1M4XUF1"/>
<dbReference type="OrthoDB" id="1524597at2"/>
<feature type="transmembrane region" description="Helical" evidence="1">
    <location>
        <begin position="49"/>
        <end position="70"/>
    </location>
</feature>
<keyword evidence="1" id="KW-0812">Transmembrane</keyword>
<keyword evidence="1" id="KW-1133">Transmembrane helix</keyword>
<name>A0A1M4XUF1_9BACT</name>
<keyword evidence="1" id="KW-0472">Membrane</keyword>
<dbReference type="RefSeq" id="WP_073060411.1">
    <property type="nucleotide sequence ID" value="NZ_FQUS01000004.1"/>
</dbReference>
<protein>
    <recommendedName>
        <fullName evidence="4">DUF2269 family protein</fullName>
    </recommendedName>
</protein>
<feature type="transmembrane region" description="Helical" evidence="1">
    <location>
        <begin position="118"/>
        <end position="137"/>
    </location>
</feature>
<dbReference type="STRING" id="1194090.SAMN05443144_104220"/>